<dbReference type="AlphaFoldDB" id="A0A8J6XVK3"/>
<accession>A0A8J6XVK3</accession>
<dbReference type="EMBL" id="JACXWD010000084">
    <property type="protein sequence ID" value="MBD3869412.1"/>
    <property type="molecule type" value="Genomic_DNA"/>
</dbReference>
<reference evidence="2 3" key="1">
    <citation type="submission" date="2020-08" db="EMBL/GenBank/DDBJ databases">
        <title>Acidobacteriota in marine sediments use diverse sulfur dissimilation pathways.</title>
        <authorList>
            <person name="Wasmund K."/>
        </authorList>
    </citation>
    <scope>NUCLEOTIDE SEQUENCE [LARGE SCALE GENOMIC DNA]</scope>
    <source>
        <strain evidence="2">MAG AM4</strain>
    </source>
</reference>
<dbReference type="Proteomes" id="UP000648239">
    <property type="component" value="Unassembled WGS sequence"/>
</dbReference>
<comment type="caution">
    <text evidence="2">The sequence shown here is derived from an EMBL/GenBank/DDBJ whole genome shotgun (WGS) entry which is preliminary data.</text>
</comment>
<sequence>MNAQTLDRPVDAVVVKGSNLPGFSTNPPIALDRFHLYRWTGSAFEPIPFQFDEIKEWDLYLNTTQCLPCAGQPGCTIPNTPVTSQCETNYAFDFLGGGTVGTDESPGIDDNDELVFLARDAGSEAPEGSWLAGSGVHNERYDIRVADEEMENNEIQVVGVGYVYLFQFDTSHATEYTRHYIDWEAKGTAPDPDRNEQCHSGDPDSVRGSKACGWFRANPSSGTGQASYPTLDLRYIGNWTINRLKYRAAGAANPNSDVIDRLKYRLCAPGAAACETEYGWGANGCPLFLGLKSYPGNSDAPVRGVRTVQGALSGTFATRTDYFLGTHLVSRVRLRVHNGTPPLRQHIDFLEDALPLDLYTALYPPTGSTIADVINGLGADHAPVGSYSDPDESVYNWNQFGSPSAGQFVQFIRETRPLFFEGAASYYYDDTAGEDDEDNPQHEPKTYGNPGAMWGIQSLDMQDLTCRDIPDDPEGKWREVETYLFAIDSGRTALDYLDWLQRPLRTYPVKTVQASIPDPPAPPCEPSVAGT</sequence>
<evidence type="ECO:0000256" key="1">
    <source>
        <dbReference type="SAM" id="MobiDB-lite"/>
    </source>
</evidence>
<feature type="region of interest" description="Disordered" evidence="1">
    <location>
        <begin position="187"/>
        <end position="206"/>
    </location>
</feature>
<name>A0A8J6XVK3_9BACT</name>
<organism evidence="2 3">
    <name type="scientific">Candidatus Polarisedimenticola svalbardensis</name>
    <dbReference type="NCBI Taxonomy" id="2886004"/>
    <lineage>
        <taxon>Bacteria</taxon>
        <taxon>Pseudomonadati</taxon>
        <taxon>Acidobacteriota</taxon>
        <taxon>Candidatus Polarisedimenticolia</taxon>
        <taxon>Candidatus Polarisedimenticolales</taxon>
        <taxon>Candidatus Polarisedimenticolaceae</taxon>
        <taxon>Candidatus Polarisedimenticola</taxon>
    </lineage>
</organism>
<gene>
    <name evidence="2" type="ORF">IFK94_14925</name>
</gene>
<evidence type="ECO:0000313" key="3">
    <source>
        <dbReference type="Proteomes" id="UP000648239"/>
    </source>
</evidence>
<evidence type="ECO:0000313" key="2">
    <source>
        <dbReference type="EMBL" id="MBD3869412.1"/>
    </source>
</evidence>
<feature type="non-terminal residue" evidence="2">
    <location>
        <position position="531"/>
    </location>
</feature>
<proteinExistence type="predicted"/>
<protein>
    <submittedName>
        <fullName evidence="2">Uncharacterized protein</fullName>
    </submittedName>
</protein>